<dbReference type="EC" id="3.6.5.4" evidence="9"/>
<dbReference type="HAMAP" id="MF_00920">
    <property type="entry name" value="FtsY"/>
    <property type="match status" value="1"/>
</dbReference>
<evidence type="ECO:0000256" key="3">
    <source>
        <dbReference type="ARBA" id="ARBA00022741"/>
    </source>
</evidence>
<feature type="binding site" evidence="9">
    <location>
        <begin position="197"/>
        <end position="204"/>
    </location>
    <ligand>
        <name>GTP</name>
        <dbReference type="ChEBI" id="CHEBI:37565"/>
    </ligand>
</feature>
<dbReference type="SMART" id="SM00963">
    <property type="entry name" value="SRP54_N"/>
    <property type="match status" value="1"/>
</dbReference>
<proteinExistence type="inferred from homology"/>
<dbReference type="FunFam" id="1.20.120.140:FF:000002">
    <property type="entry name" value="Signal recognition particle receptor FtsY"/>
    <property type="match status" value="1"/>
</dbReference>
<dbReference type="InterPro" id="IPR000897">
    <property type="entry name" value="SRP54_GTPase_dom"/>
</dbReference>
<keyword evidence="14" id="KW-1185">Reference proteome</keyword>
<comment type="catalytic activity">
    <reaction evidence="8 9">
        <text>GTP + H2O = GDP + phosphate + H(+)</text>
        <dbReference type="Rhea" id="RHEA:19669"/>
        <dbReference type="ChEBI" id="CHEBI:15377"/>
        <dbReference type="ChEBI" id="CHEBI:15378"/>
        <dbReference type="ChEBI" id="CHEBI:37565"/>
        <dbReference type="ChEBI" id="CHEBI:43474"/>
        <dbReference type="ChEBI" id="CHEBI:58189"/>
        <dbReference type="EC" id="3.6.5.4"/>
    </reaction>
</comment>
<feature type="region of interest" description="Disordered" evidence="10">
    <location>
        <begin position="34"/>
        <end position="69"/>
    </location>
</feature>
<dbReference type="GO" id="GO:0006614">
    <property type="term" value="P:SRP-dependent cotranslational protein targeting to membrane"/>
    <property type="evidence" value="ECO:0007669"/>
    <property type="project" value="InterPro"/>
</dbReference>
<dbReference type="AlphaFoldDB" id="A0A7W5YTM1"/>
<dbReference type="GO" id="GO:0005886">
    <property type="term" value="C:plasma membrane"/>
    <property type="evidence" value="ECO:0007669"/>
    <property type="project" value="UniProtKB-SubCell"/>
</dbReference>
<reference evidence="13 14" key="1">
    <citation type="submission" date="2020-08" db="EMBL/GenBank/DDBJ databases">
        <title>Sequencing the genomes of 1000 actinobacteria strains.</title>
        <authorList>
            <person name="Klenk H.-P."/>
        </authorList>
    </citation>
    <scope>NUCLEOTIDE SEQUENCE [LARGE SCALE GENOMIC DNA]</scope>
    <source>
        <strain evidence="13 14">DSM 44320</strain>
    </source>
</reference>
<dbReference type="PANTHER" id="PTHR43134:SF1">
    <property type="entry name" value="SIGNAL RECOGNITION PARTICLE RECEPTOR SUBUNIT ALPHA"/>
    <property type="match status" value="1"/>
</dbReference>
<dbReference type="SUPFAM" id="SSF47364">
    <property type="entry name" value="Domain of the SRP/SRP receptor G-proteins"/>
    <property type="match status" value="1"/>
</dbReference>
<dbReference type="InterPro" id="IPR042101">
    <property type="entry name" value="SRP54_N_sf"/>
</dbReference>
<comment type="similarity">
    <text evidence="9">Belongs to the GTP-binding SRP family. FtsY subfamily.</text>
</comment>
<dbReference type="GO" id="GO:0003924">
    <property type="term" value="F:GTPase activity"/>
    <property type="evidence" value="ECO:0007669"/>
    <property type="project" value="UniProtKB-UniRule"/>
</dbReference>
<dbReference type="Pfam" id="PF02881">
    <property type="entry name" value="SRP54_N"/>
    <property type="match status" value="1"/>
</dbReference>
<dbReference type="FunFam" id="3.40.50.300:FF:000053">
    <property type="entry name" value="Signal recognition particle receptor FtsY"/>
    <property type="match status" value="1"/>
</dbReference>
<feature type="domain" description="SRP54-type proteins GTP-binding" evidence="12">
    <location>
        <begin position="362"/>
        <end position="375"/>
    </location>
</feature>
<keyword evidence="4 9" id="KW-0378">Hydrolase</keyword>
<comment type="subunit">
    <text evidence="9">Part of the signal recognition particle protein translocation system, which is composed of SRP and FtsY.</text>
</comment>
<dbReference type="PANTHER" id="PTHR43134">
    <property type="entry name" value="SIGNAL RECOGNITION PARTICLE RECEPTOR SUBUNIT ALPHA"/>
    <property type="match status" value="1"/>
</dbReference>
<keyword evidence="2 9" id="KW-0963">Cytoplasm</keyword>
<dbReference type="SMART" id="SM00962">
    <property type="entry name" value="SRP54"/>
    <property type="match status" value="1"/>
</dbReference>
<evidence type="ECO:0000256" key="1">
    <source>
        <dbReference type="ARBA" id="ARBA00022475"/>
    </source>
</evidence>
<keyword evidence="6 9" id="KW-0472">Membrane</keyword>
<comment type="caution">
    <text evidence="13">The sequence shown here is derived from an EMBL/GenBank/DDBJ whole genome shotgun (WGS) entry which is preliminary data.</text>
</comment>
<dbReference type="InterPro" id="IPR036225">
    <property type="entry name" value="SRP/SRP_N"/>
</dbReference>
<comment type="function">
    <text evidence="9">Involved in targeting and insertion of nascent membrane proteins into the cytoplasmic membrane. Acts as a receptor for the complex formed by the signal recognition particle (SRP) and the ribosome-nascent chain (RNC).</text>
</comment>
<accession>A0A7W5YTM1</accession>
<evidence type="ECO:0000313" key="14">
    <source>
        <dbReference type="Proteomes" id="UP000579945"/>
    </source>
</evidence>
<feature type="binding site" evidence="9">
    <location>
        <begin position="279"/>
        <end position="283"/>
    </location>
    <ligand>
        <name>GTP</name>
        <dbReference type="ChEBI" id="CHEBI:37565"/>
    </ligand>
</feature>
<dbReference type="NCBIfam" id="TIGR00064">
    <property type="entry name" value="ftsY"/>
    <property type="match status" value="1"/>
</dbReference>
<comment type="subcellular location">
    <subcellularLocation>
        <location evidence="9">Cell membrane</location>
        <topology evidence="9">Peripheral membrane protein</topology>
        <orientation evidence="9">Cytoplasmic side</orientation>
    </subcellularLocation>
    <subcellularLocation>
        <location evidence="9">Cytoplasm</location>
    </subcellularLocation>
</comment>
<evidence type="ECO:0000313" key="13">
    <source>
        <dbReference type="EMBL" id="MBB3731019.1"/>
    </source>
</evidence>
<evidence type="ECO:0000256" key="6">
    <source>
        <dbReference type="ARBA" id="ARBA00023136"/>
    </source>
</evidence>
<dbReference type="Gene3D" id="1.20.120.140">
    <property type="entry name" value="Signal recognition particle SRP54, nucleotide-binding domain"/>
    <property type="match status" value="1"/>
</dbReference>
<dbReference type="GO" id="GO:0005047">
    <property type="term" value="F:signal recognition particle binding"/>
    <property type="evidence" value="ECO:0007669"/>
    <property type="project" value="TreeGrafter"/>
</dbReference>
<dbReference type="SUPFAM" id="SSF52540">
    <property type="entry name" value="P-loop containing nucleoside triphosphate hydrolases"/>
    <property type="match status" value="1"/>
</dbReference>
<evidence type="ECO:0000256" key="8">
    <source>
        <dbReference type="ARBA" id="ARBA00048027"/>
    </source>
</evidence>
<dbReference type="Proteomes" id="UP000579945">
    <property type="component" value="Unassembled WGS sequence"/>
</dbReference>
<evidence type="ECO:0000256" key="2">
    <source>
        <dbReference type="ARBA" id="ARBA00022490"/>
    </source>
</evidence>
<dbReference type="Gene3D" id="3.40.50.300">
    <property type="entry name" value="P-loop containing nucleotide triphosphate hydrolases"/>
    <property type="match status" value="1"/>
</dbReference>
<dbReference type="SMART" id="SM00382">
    <property type="entry name" value="AAA"/>
    <property type="match status" value="1"/>
</dbReference>
<evidence type="ECO:0000256" key="7">
    <source>
        <dbReference type="ARBA" id="ARBA00023170"/>
    </source>
</evidence>
<keyword evidence="11" id="KW-0812">Transmembrane</keyword>
<evidence type="ECO:0000256" key="11">
    <source>
        <dbReference type="SAM" id="Phobius"/>
    </source>
</evidence>
<evidence type="ECO:0000256" key="9">
    <source>
        <dbReference type="HAMAP-Rule" id="MF_00920"/>
    </source>
</evidence>
<keyword evidence="1 9" id="KW-1003">Cell membrane</keyword>
<organism evidence="13 14">
    <name type="scientific">Nonomuraea dietziae</name>
    <dbReference type="NCBI Taxonomy" id="65515"/>
    <lineage>
        <taxon>Bacteria</taxon>
        <taxon>Bacillati</taxon>
        <taxon>Actinomycetota</taxon>
        <taxon>Actinomycetes</taxon>
        <taxon>Streptosporangiales</taxon>
        <taxon>Streptosporangiaceae</taxon>
        <taxon>Nonomuraea</taxon>
    </lineage>
</organism>
<evidence type="ECO:0000256" key="4">
    <source>
        <dbReference type="ARBA" id="ARBA00022801"/>
    </source>
</evidence>
<keyword evidence="7 9" id="KW-0675">Receptor</keyword>
<evidence type="ECO:0000256" key="10">
    <source>
        <dbReference type="SAM" id="MobiDB-lite"/>
    </source>
</evidence>
<gene>
    <name evidence="9" type="primary">ftsY</name>
    <name evidence="13" type="ORF">FHR33_006879</name>
</gene>
<keyword evidence="5 9" id="KW-0342">GTP-binding</keyword>
<evidence type="ECO:0000259" key="12">
    <source>
        <dbReference type="PROSITE" id="PS00300"/>
    </source>
</evidence>
<feature type="compositionally biased region" description="Pro residues" evidence="10">
    <location>
        <begin position="34"/>
        <end position="53"/>
    </location>
</feature>
<dbReference type="GO" id="GO:0005737">
    <property type="term" value="C:cytoplasm"/>
    <property type="evidence" value="ECO:0007669"/>
    <property type="project" value="UniProtKB-SubCell"/>
</dbReference>
<dbReference type="PROSITE" id="PS00300">
    <property type="entry name" value="SRP54"/>
    <property type="match status" value="1"/>
</dbReference>
<dbReference type="InterPro" id="IPR013822">
    <property type="entry name" value="Signal_recog_particl_SRP54_hlx"/>
</dbReference>
<keyword evidence="11" id="KW-1133">Transmembrane helix</keyword>
<dbReference type="InterPro" id="IPR004390">
    <property type="entry name" value="SR_rcpt_FtsY"/>
</dbReference>
<protein>
    <recommendedName>
        <fullName evidence="9">Signal recognition particle receptor FtsY</fullName>
        <shortName evidence="9">SRP receptor</shortName>
        <ecNumber evidence="9">3.6.5.4</ecNumber>
    </recommendedName>
</protein>
<dbReference type="GO" id="GO:0005525">
    <property type="term" value="F:GTP binding"/>
    <property type="evidence" value="ECO:0007669"/>
    <property type="project" value="UniProtKB-UniRule"/>
</dbReference>
<dbReference type="InterPro" id="IPR027417">
    <property type="entry name" value="P-loop_NTPase"/>
</dbReference>
<evidence type="ECO:0000256" key="5">
    <source>
        <dbReference type="ARBA" id="ARBA00023134"/>
    </source>
</evidence>
<feature type="binding site" evidence="9">
    <location>
        <begin position="341"/>
        <end position="344"/>
    </location>
    <ligand>
        <name>GTP</name>
        <dbReference type="ChEBI" id="CHEBI:37565"/>
    </ligand>
</feature>
<dbReference type="Pfam" id="PF00448">
    <property type="entry name" value="SRP54"/>
    <property type="match status" value="1"/>
</dbReference>
<sequence>MNDYLGIIVIVVVVALLAAGGMFFLFRPGGKAVPPPAEPPEVKPAPEPQVKPPAPEEEGSTTTVPPPVKPAETVIKAPELEVPPPSAGRMVRLRSRLARSQSALGKGLLELLSRDRLDDEVWDEIEESLITADVGVAPTQAMVEELRTKVKVLGTRTPEEVRGLLREELLKQIDPNLDRTLHVAKHGERPAVVLVVGVNGTGKTTTTGKLARSLVGDGKKVVLGAADTFRAAAADQLQTWGDRVGAEVVRGPEGGDPASVAFDATAKGIEDKVDVVIVDTAGRLHTKTGLMDELGKVKRVIEKKATVDEVLLVLDATTGQNGMRQAQVFAEVVNITGIALTKLDGTAKGGIVISVQRELGVPVKLAGLGEGPDDLAPFDPEVFVDAILGD</sequence>
<dbReference type="InterPro" id="IPR003593">
    <property type="entry name" value="AAA+_ATPase"/>
</dbReference>
<dbReference type="EMBL" id="JACIBV010000001">
    <property type="protein sequence ID" value="MBB3731019.1"/>
    <property type="molecule type" value="Genomic_DNA"/>
</dbReference>
<feature type="transmembrane region" description="Helical" evidence="11">
    <location>
        <begin position="6"/>
        <end position="26"/>
    </location>
</feature>
<keyword evidence="3 9" id="KW-0547">Nucleotide-binding</keyword>
<name>A0A7W5YTM1_9ACTN</name>